<dbReference type="GO" id="GO:0015562">
    <property type="term" value="F:efflux transmembrane transporter activity"/>
    <property type="evidence" value="ECO:0007669"/>
    <property type="project" value="InterPro"/>
</dbReference>
<keyword evidence="10" id="KW-1185">Reference proteome</keyword>
<accession>H8KSV4</accession>
<evidence type="ECO:0000313" key="10">
    <source>
        <dbReference type="Proteomes" id="UP000007590"/>
    </source>
</evidence>
<keyword evidence="7" id="KW-0998">Cell outer membrane</keyword>
<dbReference type="AlphaFoldDB" id="H8KSV4"/>
<dbReference type="SUPFAM" id="SSF56954">
    <property type="entry name" value="Outer membrane efflux proteins (OEP)"/>
    <property type="match status" value="1"/>
</dbReference>
<evidence type="ECO:0000256" key="8">
    <source>
        <dbReference type="SAM" id="Coils"/>
    </source>
</evidence>
<dbReference type="RefSeq" id="WP_014678642.1">
    <property type="nucleotide sequence ID" value="NC_017770.1"/>
</dbReference>
<gene>
    <name evidence="9" type="ordered locus">Solca_0270</name>
</gene>
<evidence type="ECO:0000256" key="5">
    <source>
        <dbReference type="ARBA" id="ARBA00022692"/>
    </source>
</evidence>
<sequence>MKKSIFLFITSGILLFNEARAQEKFTLEQCVNYAMEHNLTIKQARFSQAITEKDYSQTKYSLLPEINGQISQNFNKGRTTDPQTGLIVDQNINTSNFGVGASWVLFSGLQKVNTIKQIKYSLMAEQSNVEKVRQDVSLNVVSSFLSSLFNKEQVINLTNQLQVSNEQLSIAQKKADVGSITEADFLQFKAQVSTDETNLTTAQNQLEISMLELRQLLNIDPQRTFDIEPPTDISLLGNIKTDYNATDVYNEALKINPTIKYANYQKLSYEKSLQVTRGKYYPTLSMAYNINTLYGNNYEQLLSSTPGGLAPTSFVTQSGEAVFAQTVDREFGTTPFKDQFKNNRGSMLSFTLQIPIFNGLQVRNSTSKAKISYQNAIATEELTKNTLNKTIAQAVADLRAAEKKNVSAQSSYESLKKAYEYSQKRFDVGLINSLDLNIAKTNYSKAESEALQAKYDMIFKSKVIDYYLGKPLTL</sequence>
<dbReference type="eggNOG" id="COG1538">
    <property type="taxonomic scope" value="Bacteria"/>
</dbReference>
<evidence type="ECO:0000256" key="4">
    <source>
        <dbReference type="ARBA" id="ARBA00022452"/>
    </source>
</evidence>
<dbReference type="GO" id="GO:0009279">
    <property type="term" value="C:cell outer membrane"/>
    <property type="evidence" value="ECO:0007669"/>
    <property type="project" value="UniProtKB-SubCell"/>
</dbReference>
<keyword evidence="3" id="KW-0813">Transport</keyword>
<proteinExistence type="inferred from homology"/>
<dbReference type="STRING" id="929556.Solca_0270"/>
<evidence type="ECO:0000256" key="6">
    <source>
        <dbReference type="ARBA" id="ARBA00023136"/>
    </source>
</evidence>
<evidence type="ECO:0000256" key="1">
    <source>
        <dbReference type="ARBA" id="ARBA00004442"/>
    </source>
</evidence>
<keyword evidence="5" id="KW-0812">Transmembrane</keyword>
<evidence type="ECO:0000256" key="3">
    <source>
        <dbReference type="ARBA" id="ARBA00022448"/>
    </source>
</evidence>
<protein>
    <submittedName>
        <fullName evidence="9">Outer membrane protein</fullName>
    </submittedName>
</protein>
<comment type="subcellular location">
    <subcellularLocation>
        <location evidence="1">Cell outer membrane</location>
    </subcellularLocation>
</comment>
<keyword evidence="4" id="KW-1134">Transmembrane beta strand</keyword>
<dbReference type="Pfam" id="PF02321">
    <property type="entry name" value="OEP"/>
    <property type="match status" value="2"/>
</dbReference>
<keyword evidence="6" id="KW-0472">Membrane</keyword>
<dbReference type="PANTHER" id="PTHR30026">
    <property type="entry name" value="OUTER MEMBRANE PROTEIN TOLC"/>
    <property type="match status" value="1"/>
</dbReference>
<keyword evidence="8" id="KW-0175">Coiled coil</keyword>
<dbReference type="KEGG" id="scn:Solca_0270"/>
<dbReference type="HOGENOM" id="CLU_012817_11_0_10"/>
<dbReference type="Gene3D" id="1.20.1600.10">
    <property type="entry name" value="Outer membrane efflux proteins (OEP)"/>
    <property type="match status" value="1"/>
</dbReference>
<dbReference type="EMBL" id="CP003349">
    <property type="protein sequence ID" value="AFD05414.1"/>
    <property type="molecule type" value="Genomic_DNA"/>
</dbReference>
<feature type="coiled-coil region" evidence="8">
    <location>
        <begin position="384"/>
        <end position="418"/>
    </location>
</feature>
<evidence type="ECO:0000313" key="9">
    <source>
        <dbReference type="EMBL" id="AFD05414.1"/>
    </source>
</evidence>
<dbReference type="GO" id="GO:0015288">
    <property type="term" value="F:porin activity"/>
    <property type="evidence" value="ECO:0007669"/>
    <property type="project" value="TreeGrafter"/>
</dbReference>
<dbReference type="InterPro" id="IPR051906">
    <property type="entry name" value="TolC-like"/>
</dbReference>
<dbReference type="PANTHER" id="PTHR30026:SF20">
    <property type="entry name" value="OUTER MEMBRANE PROTEIN TOLC"/>
    <property type="match status" value="1"/>
</dbReference>
<comment type="similarity">
    <text evidence="2">Belongs to the outer membrane factor (OMF) (TC 1.B.17) family.</text>
</comment>
<reference evidence="9" key="1">
    <citation type="submission" date="2012-02" db="EMBL/GenBank/DDBJ databases">
        <title>The complete genome of Solitalea canadensis DSM 3403.</title>
        <authorList>
            <consortium name="US DOE Joint Genome Institute (JGI-PGF)"/>
            <person name="Lucas S."/>
            <person name="Copeland A."/>
            <person name="Lapidus A."/>
            <person name="Glavina del Rio T."/>
            <person name="Dalin E."/>
            <person name="Tice H."/>
            <person name="Bruce D."/>
            <person name="Goodwin L."/>
            <person name="Pitluck S."/>
            <person name="Peters L."/>
            <person name="Ovchinnikova G."/>
            <person name="Lu M."/>
            <person name="Kyrpides N."/>
            <person name="Mavromatis K."/>
            <person name="Ivanova N."/>
            <person name="Brettin T."/>
            <person name="Detter J.C."/>
            <person name="Han C."/>
            <person name="Larimer F."/>
            <person name="Land M."/>
            <person name="Hauser L."/>
            <person name="Markowitz V."/>
            <person name="Cheng J.-F."/>
            <person name="Hugenholtz P."/>
            <person name="Woyke T."/>
            <person name="Wu D."/>
            <person name="Spring S."/>
            <person name="Schroeder M."/>
            <person name="Kopitz M."/>
            <person name="Brambilla E."/>
            <person name="Klenk H.-P."/>
            <person name="Eisen J.A."/>
        </authorList>
    </citation>
    <scope>NUCLEOTIDE SEQUENCE</scope>
    <source>
        <strain evidence="9">DSM 3403</strain>
    </source>
</reference>
<evidence type="ECO:0000256" key="7">
    <source>
        <dbReference type="ARBA" id="ARBA00023237"/>
    </source>
</evidence>
<organism evidence="9 10">
    <name type="scientific">Solitalea canadensis (strain ATCC 29591 / DSM 3403 / JCM 21819 / LMG 8368 / NBRC 15130 / NCIMB 12057 / USAM 9D)</name>
    <name type="common">Flexibacter canadensis</name>
    <dbReference type="NCBI Taxonomy" id="929556"/>
    <lineage>
        <taxon>Bacteria</taxon>
        <taxon>Pseudomonadati</taxon>
        <taxon>Bacteroidota</taxon>
        <taxon>Sphingobacteriia</taxon>
        <taxon>Sphingobacteriales</taxon>
        <taxon>Sphingobacteriaceae</taxon>
        <taxon>Solitalea</taxon>
    </lineage>
</organism>
<name>H8KSV4_SOLCM</name>
<evidence type="ECO:0000256" key="2">
    <source>
        <dbReference type="ARBA" id="ARBA00007613"/>
    </source>
</evidence>
<dbReference type="Proteomes" id="UP000007590">
    <property type="component" value="Chromosome"/>
</dbReference>
<dbReference type="InterPro" id="IPR003423">
    <property type="entry name" value="OMP_efflux"/>
</dbReference>
<dbReference type="GO" id="GO:1990281">
    <property type="term" value="C:efflux pump complex"/>
    <property type="evidence" value="ECO:0007669"/>
    <property type="project" value="TreeGrafter"/>
</dbReference>